<sequence length="82" mass="9115">MNIREGPVGTWSMIGPLDERYATIDFVRRGTELGYRVTNADGAVIGYYRTLMSAAKAAHSWFTSTRGPTGMPYVGWIGVEQR</sequence>
<dbReference type="AlphaFoldDB" id="A0A916SRW7"/>
<proteinExistence type="predicted"/>
<protein>
    <submittedName>
        <fullName evidence="1">Uncharacterized protein</fullName>
    </submittedName>
</protein>
<evidence type="ECO:0000313" key="1">
    <source>
        <dbReference type="EMBL" id="GGB13401.1"/>
    </source>
</evidence>
<name>A0A916SRW7_9MICO</name>
<evidence type="ECO:0000313" key="2">
    <source>
        <dbReference type="Proteomes" id="UP000606922"/>
    </source>
</evidence>
<organism evidence="1 2">
    <name type="scientific">Conyzicola nivalis</name>
    <dbReference type="NCBI Taxonomy" id="1477021"/>
    <lineage>
        <taxon>Bacteria</taxon>
        <taxon>Bacillati</taxon>
        <taxon>Actinomycetota</taxon>
        <taxon>Actinomycetes</taxon>
        <taxon>Micrococcales</taxon>
        <taxon>Microbacteriaceae</taxon>
        <taxon>Conyzicola</taxon>
    </lineage>
</organism>
<keyword evidence="2" id="KW-1185">Reference proteome</keyword>
<accession>A0A916SRW7</accession>
<dbReference type="RefSeq" id="WP_188511550.1">
    <property type="nucleotide sequence ID" value="NZ_BMGB01000002.1"/>
</dbReference>
<reference evidence="1" key="1">
    <citation type="journal article" date="2014" name="Int. J. Syst. Evol. Microbiol.">
        <title>Complete genome sequence of Corynebacterium casei LMG S-19264T (=DSM 44701T), isolated from a smear-ripened cheese.</title>
        <authorList>
            <consortium name="US DOE Joint Genome Institute (JGI-PGF)"/>
            <person name="Walter F."/>
            <person name="Albersmeier A."/>
            <person name="Kalinowski J."/>
            <person name="Ruckert C."/>
        </authorList>
    </citation>
    <scope>NUCLEOTIDE SEQUENCE</scope>
    <source>
        <strain evidence="1">CGMCC 1.12813</strain>
    </source>
</reference>
<comment type="caution">
    <text evidence="1">The sequence shown here is derived from an EMBL/GenBank/DDBJ whole genome shotgun (WGS) entry which is preliminary data.</text>
</comment>
<reference evidence="1" key="2">
    <citation type="submission" date="2020-09" db="EMBL/GenBank/DDBJ databases">
        <authorList>
            <person name="Sun Q."/>
            <person name="Zhou Y."/>
        </authorList>
    </citation>
    <scope>NUCLEOTIDE SEQUENCE</scope>
    <source>
        <strain evidence="1">CGMCC 1.12813</strain>
    </source>
</reference>
<dbReference type="Proteomes" id="UP000606922">
    <property type="component" value="Unassembled WGS sequence"/>
</dbReference>
<gene>
    <name evidence="1" type="ORF">GCM10010979_29780</name>
</gene>
<dbReference type="EMBL" id="BMGB01000002">
    <property type="protein sequence ID" value="GGB13401.1"/>
    <property type="molecule type" value="Genomic_DNA"/>
</dbReference>